<dbReference type="Proteomes" id="UP001145742">
    <property type="component" value="Unassembled WGS sequence"/>
</dbReference>
<protein>
    <submittedName>
        <fullName evidence="2">Uncharacterized protein</fullName>
    </submittedName>
</protein>
<organism evidence="2 3">
    <name type="scientific">Willisornis vidua</name>
    <name type="common">Xingu scale-backed antbird</name>
    <dbReference type="NCBI Taxonomy" id="1566151"/>
    <lineage>
        <taxon>Eukaryota</taxon>
        <taxon>Metazoa</taxon>
        <taxon>Chordata</taxon>
        <taxon>Craniata</taxon>
        <taxon>Vertebrata</taxon>
        <taxon>Euteleostomi</taxon>
        <taxon>Archelosauria</taxon>
        <taxon>Archosauria</taxon>
        <taxon>Dinosauria</taxon>
        <taxon>Saurischia</taxon>
        <taxon>Theropoda</taxon>
        <taxon>Coelurosauria</taxon>
        <taxon>Aves</taxon>
        <taxon>Neognathae</taxon>
        <taxon>Neoaves</taxon>
        <taxon>Telluraves</taxon>
        <taxon>Australaves</taxon>
        <taxon>Passeriformes</taxon>
        <taxon>Thamnophilidae</taxon>
        <taxon>Willisornis</taxon>
    </lineage>
</organism>
<gene>
    <name evidence="2" type="ORF">WISP_64856</name>
</gene>
<feature type="region of interest" description="Disordered" evidence="1">
    <location>
        <begin position="24"/>
        <end position="120"/>
    </location>
</feature>
<reference evidence="2" key="1">
    <citation type="submission" date="2019-10" db="EMBL/GenBank/DDBJ databases">
        <authorList>
            <person name="Soares A.E.R."/>
            <person name="Aleixo A."/>
            <person name="Schneider P."/>
            <person name="Miyaki C.Y."/>
            <person name="Schneider M.P."/>
            <person name="Mello C."/>
            <person name="Vasconcelos A.T.R."/>
        </authorList>
    </citation>
    <scope>NUCLEOTIDE SEQUENCE</scope>
    <source>
        <tissue evidence="2">Muscle</tissue>
    </source>
</reference>
<proteinExistence type="predicted"/>
<sequence length="154" mass="15998">MPTLRATVGNRCLMNIAFLCPQGGQEVAGSESPPPPPPAADLFAPVYQPARGHQQNDLQQTGQLPGTKLPEPMQGGPASAQAHAGGRQAGLCLDEQSDPAGGADKDHQAKTCLGASSSLPDLFEEDGVDSVVEAERTELQQLFAAELETSLLAL</sequence>
<evidence type="ECO:0000313" key="2">
    <source>
        <dbReference type="EMBL" id="KAJ7417381.1"/>
    </source>
</evidence>
<comment type="caution">
    <text evidence="2">The sequence shown here is derived from an EMBL/GenBank/DDBJ whole genome shotgun (WGS) entry which is preliminary data.</text>
</comment>
<feature type="compositionally biased region" description="Polar residues" evidence="1">
    <location>
        <begin position="53"/>
        <end position="64"/>
    </location>
</feature>
<accession>A0ABQ9DEI3</accession>
<dbReference type="EMBL" id="WHWB01033763">
    <property type="protein sequence ID" value="KAJ7417381.1"/>
    <property type="molecule type" value="Genomic_DNA"/>
</dbReference>
<name>A0ABQ9DEI3_9PASS</name>
<keyword evidence="3" id="KW-1185">Reference proteome</keyword>
<evidence type="ECO:0000256" key="1">
    <source>
        <dbReference type="SAM" id="MobiDB-lite"/>
    </source>
</evidence>
<evidence type="ECO:0000313" key="3">
    <source>
        <dbReference type="Proteomes" id="UP001145742"/>
    </source>
</evidence>